<dbReference type="InterPro" id="IPR036291">
    <property type="entry name" value="NAD(P)-bd_dom_sf"/>
</dbReference>
<dbReference type="InterPro" id="IPR050346">
    <property type="entry name" value="FMO-like"/>
</dbReference>
<comment type="caution">
    <text evidence="8">The sequence shown here is derived from an EMBL/GenBank/DDBJ whole genome shotgun (WGS) entry which is preliminary data.</text>
</comment>
<comment type="similarity">
    <text evidence="1">Belongs to the FMO family.</text>
</comment>
<sequence length="484" mass="53449">MADTSDAPETPKPRRTRTAKAAEPGAPAPARRRTTKAAEQPALVDRGAAWCVVGAGPHGLSALKALLQNGIDADGYERESDVGGNWNYGAENSRVYESTHLISSKPFTQFPDFPMPDSYPDYPSHRQVKEYFGRYADHFGLRRRITFGADVVHAVPVDGGARWDVTVRSGGVETTYRYAGLVVGNGHNWNPKMPEYAGLDEFAGQVIHSADYKGAAVLRGKRVLVVGAGNTGCDVAVESAQNAAHTFHSTRRGYYYNPKFTLGRPSDQVADSLLAMRLPLPVRRALFGTTLKLVVGDITKFGLQKPDHKFFETHPIVNQQLVYYVGHGDITPKRDIDHFDAAGAVFADGSRADVDLVVFCTGYLVTFPFLEHQWLNWQGDHPQLFLQMFTPAYDNLIVSGLIQPDSGQWTLAHWQGILAARVAEALALKPQVAHRFLARANAEAGRRFSAGTEYKESTRHYFEVAHQEYLQALQDAIHELEESA</sequence>
<evidence type="ECO:0000256" key="7">
    <source>
        <dbReference type="SAM" id="MobiDB-lite"/>
    </source>
</evidence>
<evidence type="ECO:0000256" key="3">
    <source>
        <dbReference type="ARBA" id="ARBA00022630"/>
    </source>
</evidence>
<dbReference type="EC" id="1.14.13.-" evidence="8"/>
<keyword evidence="5" id="KW-0521">NADP</keyword>
<keyword evidence="3" id="KW-0285">Flavoprotein</keyword>
<keyword evidence="4" id="KW-0274">FAD</keyword>
<comment type="similarity">
    <text evidence="2">Belongs to the FAD-binding monooxygenase family.</text>
</comment>
<dbReference type="SUPFAM" id="SSF51905">
    <property type="entry name" value="FAD/NAD(P)-binding domain"/>
    <property type="match status" value="1"/>
</dbReference>
<evidence type="ECO:0000256" key="6">
    <source>
        <dbReference type="ARBA" id="ARBA00023002"/>
    </source>
</evidence>
<proteinExistence type="inferred from homology"/>
<dbReference type="EMBL" id="JBHSTI010000002">
    <property type="protein sequence ID" value="MFC6236356.1"/>
    <property type="molecule type" value="Genomic_DNA"/>
</dbReference>
<evidence type="ECO:0000256" key="4">
    <source>
        <dbReference type="ARBA" id="ARBA00022827"/>
    </source>
</evidence>
<reference evidence="9" key="1">
    <citation type="journal article" date="2019" name="Int. J. Syst. Evol. Microbiol.">
        <title>The Global Catalogue of Microorganisms (GCM) 10K type strain sequencing project: providing services to taxonomists for standard genome sequencing and annotation.</title>
        <authorList>
            <consortium name="The Broad Institute Genomics Platform"/>
            <consortium name="The Broad Institute Genome Sequencing Center for Infectious Disease"/>
            <person name="Wu L."/>
            <person name="Ma J."/>
        </authorList>
    </citation>
    <scope>NUCLEOTIDE SEQUENCE [LARGE SCALE GENOMIC DNA]</scope>
    <source>
        <strain evidence="9">CGMCC 4.7317</strain>
    </source>
</reference>
<dbReference type="InterPro" id="IPR020946">
    <property type="entry name" value="Flavin_mOase-like"/>
</dbReference>
<keyword evidence="6 8" id="KW-0560">Oxidoreductase</keyword>
<name>A0ABW1SVS1_9ACTN</name>
<evidence type="ECO:0000256" key="1">
    <source>
        <dbReference type="ARBA" id="ARBA00009183"/>
    </source>
</evidence>
<keyword evidence="8" id="KW-0503">Monooxygenase</keyword>
<dbReference type="GO" id="GO:0004497">
    <property type="term" value="F:monooxygenase activity"/>
    <property type="evidence" value="ECO:0007669"/>
    <property type="project" value="UniProtKB-KW"/>
</dbReference>
<dbReference type="InterPro" id="IPR000960">
    <property type="entry name" value="Flavin_mOase"/>
</dbReference>
<feature type="compositionally biased region" description="Low complexity" evidence="7">
    <location>
        <begin position="19"/>
        <end position="29"/>
    </location>
</feature>
<dbReference type="Gene3D" id="3.50.50.60">
    <property type="entry name" value="FAD/NAD(P)-binding domain"/>
    <property type="match status" value="1"/>
</dbReference>
<dbReference type="PRINTS" id="PR00370">
    <property type="entry name" value="FMOXYGENASE"/>
</dbReference>
<accession>A0ABW1SVS1</accession>
<gene>
    <name evidence="8" type="ORF">ACFQGU_00580</name>
</gene>
<evidence type="ECO:0000256" key="5">
    <source>
        <dbReference type="ARBA" id="ARBA00022857"/>
    </source>
</evidence>
<dbReference type="SUPFAM" id="SSF51735">
    <property type="entry name" value="NAD(P)-binding Rossmann-fold domains"/>
    <property type="match status" value="1"/>
</dbReference>
<organism evidence="8 9">
    <name type="scientific">Longivirga aurantiaca</name>
    <dbReference type="NCBI Taxonomy" id="1837743"/>
    <lineage>
        <taxon>Bacteria</taxon>
        <taxon>Bacillati</taxon>
        <taxon>Actinomycetota</taxon>
        <taxon>Actinomycetes</taxon>
        <taxon>Sporichthyales</taxon>
        <taxon>Sporichthyaceae</taxon>
        <taxon>Longivirga</taxon>
    </lineage>
</organism>
<dbReference type="Pfam" id="PF00743">
    <property type="entry name" value="FMO-like"/>
    <property type="match status" value="1"/>
</dbReference>
<evidence type="ECO:0000313" key="9">
    <source>
        <dbReference type="Proteomes" id="UP001596138"/>
    </source>
</evidence>
<dbReference type="RefSeq" id="WP_386763403.1">
    <property type="nucleotide sequence ID" value="NZ_JBHSTI010000002.1"/>
</dbReference>
<evidence type="ECO:0000256" key="2">
    <source>
        <dbReference type="ARBA" id="ARBA00010139"/>
    </source>
</evidence>
<dbReference type="Proteomes" id="UP001596138">
    <property type="component" value="Unassembled WGS sequence"/>
</dbReference>
<keyword evidence="9" id="KW-1185">Reference proteome</keyword>
<dbReference type="PANTHER" id="PTHR23023">
    <property type="entry name" value="DIMETHYLANILINE MONOOXYGENASE"/>
    <property type="match status" value="1"/>
</dbReference>
<protein>
    <submittedName>
        <fullName evidence="8">Flavin-containing monooxygenase</fullName>
        <ecNumber evidence="8">1.14.13.-</ecNumber>
    </submittedName>
</protein>
<feature type="region of interest" description="Disordered" evidence="7">
    <location>
        <begin position="1"/>
        <end position="40"/>
    </location>
</feature>
<evidence type="ECO:0000313" key="8">
    <source>
        <dbReference type="EMBL" id="MFC6236356.1"/>
    </source>
</evidence>
<dbReference type="PIRSF" id="PIRSF000332">
    <property type="entry name" value="FMO"/>
    <property type="match status" value="1"/>
</dbReference>
<dbReference type="InterPro" id="IPR036188">
    <property type="entry name" value="FAD/NAD-bd_sf"/>
</dbReference>